<accession>A0ACC1BZL5</accession>
<dbReference type="Proteomes" id="UP001164250">
    <property type="component" value="Chromosome 2"/>
</dbReference>
<evidence type="ECO:0000313" key="2">
    <source>
        <dbReference type="Proteomes" id="UP001164250"/>
    </source>
</evidence>
<name>A0ACC1BZL5_9ROSI</name>
<gene>
    <name evidence="1" type="ORF">Patl1_18132</name>
</gene>
<protein>
    <submittedName>
        <fullName evidence="1">Uncharacterized protein</fullName>
    </submittedName>
</protein>
<dbReference type="EMBL" id="CM047898">
    <property type="protein sequence ID" value="KAJ0105184.1"/>
    <property type="molecule type" value="Genomic_DNA"/>
</dbReference>
<reference evidence="2" key="1">
    <citation type="journal article" date="2023" name="G3 (Bethesda)">
        <title>Genome assembly and association tests identify interacting loci associated with vigor, precocity, and sex in interspecific pistachio rootstocks.</title>
        <authorList>
            <person name="Palmer W."/>
            <person name="Jacygrad E."/>
            <person name="Sagayaradj S."/>
            <person name="Cavanaugh K."/>
            <person name="Han R."/>
            <person name="Bertier L."/>
            <person name="Beede B."/>
            <person name="Kafkas S."/>
            <person name="Golino D."/>
            <person name="Preece J."/>
            <person name="Michelmore R."/>
        </authorList>
    </citation>
    <scope>NUCLEOTIDE SEQUENCE [LARGE SCALE GENOMIC DNA]</scope>
</reference>
<keyword evidence="2" id="KW-1185">Reference proteome</keyword>
<comment type="caution">
    <text evidence="1">The sequence shown here is derived from an EMBL/GenBank/DDBJ whole genome shotgun (WGS) entry which is preliminary data.</text>
</comment>
<organism evidence="1 2">
    <name type="scientific">Pistacia atlantica</name>
    <dbReference type="NCBI Taxonomy" id="434234"/>
    <lineage>
        <taxon>Eukaryota</taxon>
        <taxon>Viridiplantae</taxon>
        <taxon>Streptophyta</taxon>
        <taxon>Embryophyta</taxon>
        <taxon>Tracheophyta</taxon>
        <taxon>Spermatophyta</taxon>
        <taxon>Magnoliopsida</taxon>
        <taxon>eudicotyledons</taxon>
        <taxon>Gunneridae</taxon>
        <taxon>Pentapetalae</taxon>
        <taxon>rosids</taxon>
        <taxon>malvids</taxon>
        <taxon>Sapindales</taxon>
        <taxon>Anacardiaceae</taxon>
        <taxon>Pistacia</taxon>
    </lineage>
</organism>
<proteinExistence type="predicted"/>
<sequence length="108" mass="12067">MVEQLIAQIIEDLTCGDGFLSWEFTRMNWDNSQQNTTGGWSTLYTLCLPAVVVFCAATLLILAARATMVTWITVLVLLAFAGKRRRVLVQEGRKITTDVAFYFIKGCA</sequence>
<evidence type="ECO:0000313" key="1">
    <source>
        <dbReference type="EMBL" id="KAJ0105184.1"/>
    </source>
</evidence>